<keyword evidence="6" id="KW-1185">Reference proteome</keyword>
<evidence type="ECO:0000313" key="6">
    <source>
        <dbReference type="Proteomes" id="UP000594454"/>
    </source>
</evidence>
<evidence type="ECO:0000259" key="4">
    <source>
        <dbReference type="Pfam" id="PF13863"/>
    </source>
</evidence>
<evidence type="ECO:0000256" key="3">
    <source>
        <dbReference type="SAM" id="MobiDB-lite"/>
    </source>
</evidence>
<feature type="region of interest" description="Disordered" evidence="3">
    <location>
        <begin position="328"/>
        <end position="361"/>
    </location>
</feature>
<feature type="domain" description="DUF4200" evidence="4">
    <location>
        <begin position="55"/>
        <end position="171"/>
    </location>
</feature>
<dbReference type="InterPro" id="IPR025252">
    <property type="entry name" value="DUF4200"/>
</dbReference>
<dbReference type="PANTHER" id="PTHR21683">
    <property type="entry name" value="COILED-COIL DOMAIN-CONTAINING PROTEIN 42 LIKE-2-LIKE-RELATED"/>
    <property type="match status" value="1"/>
</dbReference>
<dbReference type="GO" id="GO:0005856">
    <property type="term" value="C:cytoskeleton"/>
    <property type="evidence" value="ECO:0007669"/>
    <property type="project" value="UniProtKB-ARBA"/>
</dbReference>
<evidence type="ECO:0000313" key="5">
    <source>
        <dbReference type="EMBL" id="CAD7086695.1"/>
    </source>
</evidence>
<gene>
    <name evidence="5" type="ORF">HERILL_LOCUS9449</name>
</gene>
<proteinExistence type="predicted"/>
<dbReference type="Proteomes" id="UP000594454">
    <property type="component" value="Chromosome 4"/>
</dbReference>
<reference evidence="5 6" key="1">
    <citation type="submission" date="2020-11" db="EMBL/GenBank/DDBJ databases">
        <authorList>
            <person name="Wallbank WR R."/>
            <person name="Pardo Diaz C."/>
            <person name="Kozak K."/>
            <person name="Martin S."/>
            <person name="Jiggins C."/>
            <person name="Moest M."/>
            <person name="Warren A I."/>
            <person name="Generalovic N T."/>
            <person name="Byers J.R.P. K."/>
            <person name="Montejo-Kovacevich G."/>
            <person name="Yen C E."/>
        </authorList>
    </citation>
    <scope>NUCLEOTIDE SEQUENCE [LARGE SCALE GENOMIC DNA]</scope>
</reference>
<dbReference type="Pfam" id="PF13863">
    <property type="entry name" value="DUF4200"/>
    <property type="match status" value="1"/>
</dbReference>
<protein>
    <recommendedName>
        <fullName evidence="4">DUF4200 domain-containing protein</fullName>
    </recommendedName>
</protein>
<evidence type="ECO:0000256" key="1">
    <source>
        <dbReference type="ARBA" id="ARBA00023054"/>
    </source>
</evidence>
<accession>A0A7R8UU43</accession>
<dbReference type="EMBL" id="LR899012">
    <property type="protein sequence ID" value="CAD7086695.1"/>
    <property type="molecule type" value="Genomic_DNA"/>
</dbReference>
<feature type="coiled-coil region" evidence="2">
    <location>
        <begin position="114"/>
        <end position="148"/>
    </location>
</feature>
<keyword evidence="1 2" id="KW-0175">Coiled coil</keyword>
<name>A0A7R8UU43_HERIL</name>
<sequence>MPRTKPTKKLGIYGSFDINPEDAVGSYIESKQQEKLYIKPPVWDISRDGLELFAIQNEREHNDTVKLQEEMLENAQKQKVVNMKRIKDMYKIQRELREQFINVNNFIRDCEEKKRVAEKKIGDERKMHEQLEKDIEKLIQDIADLEKFEETLTETVKELEPYEKVIKDVVESSDIFKSVNDCMIRCDALMLAQVEITELEQEKIKGIEEMRRMMVKAMNESSLTILGLNNELSAMERSYSIAKAESLKWEKIMAGTKDYISENELTRNRILDAIQQMYHLLCRRNGVDPTAGRYDIEEQLDYIKNEIEILQKVVNLCNKDLAKNASASQQHAMFSDAPTKDGSSKKSKKKKVAGPRIRIAE</sequence>
<evidence type="ECO:0000256" key="2">
    <source>
        <dbReference type="SAM" id="Coils"/>
    </source>
</evidence>
<dbReference type="OrthoDB" id="10264298at2759"/>
<dbReference type="InterPro" id="IPR051147">
    <property type="entry name" value="CFAP_domain-containing"/>
</dbReference>
<organism evidence="5 6">
    <name type="scientific">Hermetia illucens</name>
    <name type="common">Black soldier fly</name>
    <dbReference type="NCBI Taxonomy" id="343691"/>
    <lineage>
        <taxon>Eukaryota</taxon>
        <taxon>Metazoa</taxon>
        <taxon>Ecdysozoa</taxon>
        <taxon>Arthropoda</taxon>
        <taxon>Hexapoda</taxon>
        <taxon>Insecta</taxon>
        <taxon>Pterygota</taxon>
        <taxon>Neoptera</taxon>
        <taxon>Endopterygota</taxon>
        <taxon>Diptera</taxon>
        <taxon>Brachycera</taxon>
        <taxon>Stratiomyomorpha</taxon>
        <taxon>Stratiomyidae</taxon>
        <taxon>Hermetiinae</taxon>
        <taxon>Hermetia</taxon>
    </lineage>
</organism>
<dbReference type="PANTHER" id="PTHR21683:SF2">
    <property type="entry name" value="COILED-COIL DOMAIN-CONTAINING PROTEIN 42 LIKE-2-LIKE"/>
    <property type="match status" value="1"/>
</dbReference>
<dbReference type="AlphaFoldDB" id="A0A7R8UU43"/>
<dbReference type="InParanoid" id="A0A7R8UU43"/>
<dbReference type="OMA" id="YLCSKQQ"/>